<evidence type="ECO:0000259" key="14">
    <source>
        <dbReference type="PROSITE" id="PS51671"/>
    </source>
</evidence>
<evidence type="ECO:0000313" key="15">
    <source>
        <dbReference type="EMBL" id="QJT09141.1"/>
    </source>
</evidence>
<dbReference type="SUPFAM" id="SSF51735">
    <property type="entry name" value="NAD(P)-binding Rossmann-fold domains"/>
    <property type="match status" value="1"/>
</dbReference>
<protein>
    <recommendedName>
        <fullName evidence="5 11">Homoserine dehydrogenase</fullName>
        <ecNumber evidence="4 11">1.1.1.3</ecNumber>
    </recommendedName>
</protein>
<accession>A0ABX6NFR6</accession>
<keyword evidence="16" id="KW-1185">Reference proteome</keyword>
<comment type="catalytic activity">
    <reaction evidence="11">
        <text>L-homoserine + NADP(+) = L-aspartate 4-semialdehyde + NADPH + H(+)</text>
        <dbReference type="Rhea" id="RHEA:15761"/>
        <dbReference type="ChEBI" id="CHEBI:15378"/>
        <dbReference type="ChEBI" id="CHEBI:57476"/>
        <dbReference type="ChEBI" id="CHEBI:57783"/>
        <dbReference type="ChEBI" id="CHEBI:58349"/>
        <dbReference type="ChEBI" id="CHEBI:537519"/>
        <dbReference type="EC" id="1.1.1.3"/>
    </reaction>
</comment>
<evidence type="ECO:0000256" key="11">
    <source>
        <dbReference type="RuleBase" id="RU000579"/>
    </source>
</evidence>
<dbReference type="PANTHER" id="PTHR43331">
    <property type="entry name" value="HOMOSERINE DEHYDROGENASE"/>
    <property type="match status" value="1"/>
</dbReference>
<comment type="pathway">
    <text evidence="1 11">Amino-acid biosynthesis; L-threonine biosynthesis; L-threonine from L-aspartate: step 3/5.</text>
</comment>
<dbReference type="Pfam" id="PF01842">
    <property type="entry name" value="ACT"/>
    <property type="match status" value="1"/>
</dbReference>
<evidence type="ECO:0000256" key="3">
    <source>
        <dbReference type="ARBA" id="ARBA00006753"/>
    </source>
</evidence>
<dbReference type="InterPro" id="IPR002912">
    <property type="entry name" value="ACT_dom"/>
</dbReference>
<evidence type="ECO:0000256" key="8">
    <source>
        <dbReference type="ARBA" id="ARBA00022857"/>
    </source>
</evidence>
<dbReference type="PIRSF" id="PIRSF000098">
    <property type="entry name" value="Homoser_dehydrog"/>
    <property type="match status" value="1"/>
</dbReference>
<keyword evidence="7 11" id="KW-0791">Threonine biosynthesis</keyword>
<dbReference type="CDD" id="cd04881">
    <property type="entry name" value="ACT_HSDH-Hom"/>
    <property type="match status" value="1"/>
</dbReference>
<dbReference type="Pfam" id="PF00742">
    <property type="entry name" value="Homoserine_dh"/>
    <property type="match status" value="1"/>
</dbReference>
<dbReference type="PANTHER" id="PTHR43331:SF1">
    <property type="entry name" value="HOMOSERINE DEHYDROGENASE"/>
    <property type="match status" value="1"/>
</dbReference>
<keyword evidence="10 11" id="KW-0486">Methionine biosynthesis</keyword>
<evidence type="ECO:0000256" key="7">
    <source>
        <dbReference type="ARBA" id="ARBA00022697"/>
    </source>
</evidence>
<evidence type="ECO:0000256" key="13">
    <source>
        <dbReference type="SAM" id="MobiDB-lite"/>
    </source>
</evidence>
<organism evidence="15 16">
    <name type="scientific">Oceanidesulfovibrio marinus</name>
    <dbReference type="NCBI Taxonomy" id="370038"/>
    <lineage>
        <taxon>Bacteria</taxon>
        <taxon>Pseudomonadati</taxon>
        <taxon>Thermodesulfobacteriota</taxon>
        <taxon>Desulfovibrionia</taxon>
        <taxon>Desulfovibrionales</taxon>
        <taxon>Desulfovibrionaceae</taxon>
        <taxon>Oceanidesulfovibrio</taxon>
    </lineage>
</organism>
<dbReference type="PROSITE" id="PS51671">
    <property type="entry name" value="ACT"/>
    <property type="match status" value="1"/>
</dbReference>
<reference evidence="15 16" key="1">
    <citation type="submission" date="2019-04" db="EMBL/GenBank/DDBJ databases">
        <title>Isolation and culture of sulfate reducing bacteria from the cold seep of the South China Sea.</title>
        <authorList>
            <person name="Sun C."/>
            <person name="Liu R."/>
        </authorList>
    </citation>
    <scope>NUCLEOTIDE SEQUENCE [LARGE SCALE GENOMIC DNA]</scope>
    <source>
        <strain evidence="15 16">CS1</strain>
    </source>
</reference>
<evidence type="ECO:0000256" key="12">
    <source>
        <dbReference type="RuleBase" id="RU004171"/>
    </source>
</evidence>
<keyword evidence="8 11" id="KW-0521">NADP</keyword>
<evidence type="ECO:0000313" key="16">
    <source>
        <dbReference type="Proteomes" id="UP000503251"/>
    </source>
</evidence>
<evidence type="ECO:0000256" key="1">
    <source>
        <dbReference type="ARBA" id="ARBA00005056"/>
    </source>
</evidence>
<feature type="region of interest" description="Disordered" evidence="13">
    <location>
        <begin position="1"/>
        <end position="27"/>
    </location>
</feature>
<dbReference type="Pfam" id="PF03447">
    <property type="entry name" value="NAD_binding_3"/>
    <property type="match status" value="1"/>
</dbReference>
<dbReference type="Proteomes" id="UP000503251">
    <property type="component" value="Chromosome"/>
</dbReference>
<keyword evidence="6 11" id="KW-0028">Amino-acid biosynthesis</keyword>
<proteinExistence type="inferred from homology"/>
<dbReference type="Gene3D" id="3.30.70.260">
    <property type="match status" value="1"/>
</dbReference>
<evidence type="ECO:0000256" key="6">
    <source>
        <dbReference type="ARBA" id="ARBA00022605"/>
    </source>
</evidence>
<feature type="domain" description="ACT" evidence="14">
    <location>
        <begin position="383"/>
        <end position="460"/>
    </location>
</feature>
<dbReference type="InterPro" id="IPR019811">
    <property type="entry name" value="HDH_CS"/>
</dbReference>
<dbReference type="NCBIfam" id="NF004976">
    <property type="entry name" value="PRK06349.1"/>
    <property type="match status" value="1"/>
</dbReference>
<dbReference type="SUPFAM" id="SSF55021">
    <property type="entry name" value="ACT-like"/>
    <property type="match status" value="1"/>
</dbReference>
<sequence>MVTTTSASRSSRTRTASSRPFAASRSSFPEVRVKQAKPLVIAMAGMGTVGSGVARLLEENAESIAKRAGRPVTLKTVVIRSPKERVGAAKDAEFTNDLLAPANDPEVDVVLELIGGTTAARELITKALENGKHVVTANKALLAEYGHELFPLARSKSCHLGFEASVAGGIPILQSIKETLAANELFSVMGILNGTANFILTQMSQDGMPFDKALALAQEKGYAEADPTLDIEGIDAAHKLVLLIQLAFGANYPLDKLRVWGISRVTPMDIAFARQMGYGIKLLGTARKVNGKVTAGVYPALVPAHYLLAKVEGSYNAVRLEGNAGPVMLYGYGAGDLPTASAVLADVIAVARGCEPNNLGFADMPFPPDADILDLDEAVSEHFLRFLVPDKPGVLRDIAGVLAAHDISIAQVIQKEKSEVTGSAVPLVLQTHDAPAREIHAAMREVEKLDITLDRTMHYRIL</sequence>
<evidence type="ECO:0000256" key="2">
    <source>
        <dbReference type="ARBA" id="ARBA00005062"/>
    </source>
</evidence>
<dbReference type="Gene3D" id="3.40.50.720">
    <property type="entry name" value="NAD(P)-binding Rossmann-like Domain"/>
    <property type="match status" value="1"/>
</dbReference>
<comment type="similarity">
    <text evidence="3 12">Belongs to the homoserine dehydrogenase family.</text>
</comment>
<evidence type="ECO:0000256" key="5">
    <source>
        <dbReference type="ARBA" id="ARBA00013376"/>
    </source>
</evidence>
<dbReference type="InterPro" id="IPR045865">
    <property type="entry name" value="ACT-like_dom_sf"/>
</dbReference>
<dbReference type="InterPro" id="IPR001342">
    <property type="entry name" value="HDH_cat"/>
</dbReference>
<dbReference type="EMBL" id="CP039543">
    <property type="protein sequence ID" value="QJT09141.1"/>
    <property type="molecule type" value="Genomic_DNA"/>
</dbReference>
<name>A0ABX6NFR6_9BACT</name>
<dbReference type="PROSITE" id="PS01042">
    <property type="entry name" value="HOMOSER_DHGENASE"/>
    <property type="match status" value="1"/>
</dbReference>
<dbReference type="InterPro" id="IPR036291">
    <property type="entry name" value="NAD(P)-bd_dom_sf"/>
</dbReference>
<dbReference type="InterPro" id="IPR016204">
    <property type="entry name" value="HDH"/>
</dbReference>
<dbReference type="Gene3D" id="3.30.360.10">
    <property type="entry name" value="Dihydrodipicolinate Reductase, domain 2"/>
    <property type="match status" value="1"/>
</dbReference>
<keyword evidence="9 11" id="KW-0560">Oxidoreductase</keyword>
<dbReference type="SUPFAM" id="SSF55347">
    <property type="entry name" value="Glyceraldehyde-3-phosphate dehydrogenase-like, C-terminal domain"/>
    <property type="match status" value="1"/>
</dbReference>
<evidence type="ECO:0000256" key="4">
    <source>
        <dbReference type="ARBA" id="ARBA00013213"/>
    </source>
</evidence>
<evidence type="ECO:0000256" key="9">
    <source>
        <dbReference type="ARBA" id="ARBA00023002"/>
    </source>
</evidence>
<evidence type="ECO:0000256" key="10">
    <source>
        <dbReference type="ARBA" id="ARBA00023167"/>
    </source>
</evidence>
<gene>
    <name evidence="15" type="ORF">E8L03_09420</name>
</gene>
<dbReference type="EC" id="1.1.1.3" evidence="4 11"/>
<dbReference type="InterPro" id="IPR005106">
    <property type="entry name" value="Asp/hSer_DH_NAD-bd"/>
</dbReference>
<comment type="pathway">
    <text evidence="2 11">Amino-acid biosynthesis; L-methionine biosynthesis via de novo pathway; L-homoserine from L-aspartate: step 3/3.</text>
</comment>